<sequence length="267" mass="29128">MTALIHPTSIVDPAAKLGDNVEVGPFCTVGPSVELGDRTKLVSHVTLDGHTKIGADCLLYPQVSMGYPPQDFKHKGKAKIGIEIGDRCTFREMVNIHPGTDVGKPVTRIGTDCYFMVGSHIAHECQVGHHVTLSNYAQVGGNVTIGDYVTLGGVCAVHQHTRIGHYAFIAGMALVTNDVIPYGLVMGNAAQLQGLNIVGLKRRGFDRSQIHRMRAAYRQLFAYEGTLAERIEDATRLYADEPLVMEIIAFIQAQSSGRNLTMPDMRR</sequence>
<keyword evidence="3" id="KW-0441">Lipid A biosynthesis</keyword>
<dbReference type="NCBIfam" id="NF003657">
    <property type="entry name" value="PRK05289.1"/>
    <property type="match status" value="1"/>
</dbReference>
<dbReference type="EMBL" id="BSNK01000001">
    <property type="protein sequence ID" value="GLQ23419.1"/>
    <property type="molecule type" value="Genomic_DNA"/>
</dbReference>
<dbReference type="Proteomes" id="UP001161391">
    <property type="component" value="Unassembled WGS sequence"/>
</dbReference>
<keyword evidence="5" id="KW-0677">Repeat</keyword>
<dbReference type="Gene3D" id="1.20.1180.10">
    <property type="entry name" value="Udp N-acetylglucosamine O-acyltransferase, C-terminal domain"/>
    <property type="match status" value="1"/>
</dbReference>
<dbReference type="PROSITE" id="PS00101">
    <property type="entry name" value="HEXAPEP_TRANSFERASES"/>
    <property type="match status" value="1"/>
</dbReference>
<dbReference type="Pfam" id="PF00132">
    <property type="entry name" value="Hexapep"/>
    <property type="match status" value="1"/>
</dbReference>
<dbReference type="InterPro" id="IPR011004">
    <property type="entry name" value="Trimer_LpxA-like_sf"/>
</dbReference>
<dbReference type="InterPro" id="IPR037157">
    <property type="entry name" value="Acetyltransf_C_sf"/>
</dbReference>
<evidence type="ECO:0000313" key="9">
    <source>
        <dbReference type="EMBL" id="GLQ23419.1"/>
    </source>
</evidence>
<dbReference type="PANTHER" id="PTHR43480">
    <property type="entry name" value="ACYL-[ACYL-CARRIER-PROTEIN]--UDP-N-ACETYLGLUCOSAMINE O-ACYLTRANSFERASE"/>
    <property type="match status" value="1"/>
</dbReference>
<gene>
    <name evidence="9" type="primary">lpxA</name>
    <name evidence="9" type="ORF">GCM10007853_12930</name>
</gene>
<evidence type="ECO:0000256" key="6">
    <source>
        <dbReference type="ARBA" id="ARBA00023098"/>
    </source>
</evidence>
<dbReference type="InterPro" id="IPR001451">
    <property type="entry name" value="Hexapep"/>
</dbReference>
<dbReference type="CDD" id="cd03351">
    <property type="entry name" value="LbH_UDP-GlcNAc_AT"/>
    <property type="match status" value="1"/>
</dbReference>
<keyword evidence="4" id="KW-0808">Transferase</keyword>
<evidence type="ECO:0000313" key="10">
    <source>
        <dbReference type="Proteomes" id="UP001161391"/>
    </source>
</evidence>
<dbReference type="InterPro" id="IPR010137">
    <property type="entry name" value="Lipid_A_LpxA"/>
</dbReference>
<dbReference type="Gene3D" id="2.160.10.10">
    <property type="entry name" value="Hexapeptide repeat proteins"/>
    <property type="match status" value="1"/>
</dbReference>
<feature type="domain" description="UDP N-acetylglucosamine O-acyltransferase C-terminal" evidence="8">
    <location>
        <begin position="178"/>
        <end position="257"/>
    </location>
</feature>
<evidence type="ECO:0000256" key="3">
    <source>
        <dbReference type="ARBA" id="ARBA00022556"/>
    </source>
</evidence>
<protein>
    <submittedName>
        <fullName evidence="9">Acyl-[acyl-carrier-protein]--UDP-N-acetylglucosamine O-acyltransferase</fullName>
    </submittedName>
</protein>
<evidence type="ECO:0000256" key="7">
    <source>
        <dbReference type="ARBA" id="ARBA00023315"/>
    </source>
</evidence>
<name>A0ABQ5V7D4_9PROT</name>
<evidence type="ECO:0000259" key="8">
    <source>
        <dbReference type="Pfam" id="PF13720"/>
    </source>
</evidence>
<keyword evidence="7" id="KW-0012">Acyltransferase</keyword>
<reference evidence="9" key="1">
    <citation type="journal article" date="2014" name="Int. J. Syst. Evol. Microbiol.">
        <title>Complete genome of a new Firmicutes species belonging to the dominant human colonic microbiota ('Ruminococcus bicirculans') reveals two chromosomes and a selective capacity to utilize plant glucans.</title>
        <authorList>
            <consortium name="NISC Comparative Sequencing Program"/>
            <person name="Wegmann U."/>
            <person name="Louis P."/>
            <person name="Goesmann A."/>
            <person name="Henrissat B."/>
            <person name="Duncan S.H."/>
            <person name="Flint H.J."/>
        </authorList>
    </citation>
    <scope>NUCLEOTIDE SEQUENCE</scope>
    <source>
        <strain evidence="9">NBRC 108219</strain>
    </source>
</reference>
<accession>A0ABQ5V7D4</accession>
<evidence type="ECO:0000256" key="5">
    <source>
        <dbReference type="ARBA" id="ARBA00022737"/>
    </source>
</evidence>
<reference evidence="9" key="2">
    <citation type="submission" date="2023-01" db="EMBL/GenBank/DDBJ databases">
        <title>Draft genome sequence of Algimonas ampicilliniresistens strain NBRC 108219.</title>
        <authorList>
            <person name="Sun Q."/>
            <person name="Mori K."/>
        </authorList>
    </citation>
    <scope>NUCLEOTIDE SEQUENCE</scope>
    <source>
        <strain evidence="9">NBRC 108219</strain>
    </source>
</reference>
<keyword evidence="1" id="KW-0963">Cytoplasm</keyword>
<dbReference type="InterPro" id="IPR018357">
    <property type="entry name" value="Hexapep_transf_CS"/>
</dbReference>
<dbReference type="RefSeq" id="WP_284388842.1">
    <property type="nucleotide sequence ID" value="NZ_BSNK01000001.1"/>
</dbReference>
<organism evidence="9 10">
    <name type="scientific">Algimonas ampicilliniresistens</name>
    <dbReference type="NCBI Taxonomy" id="1298735"/>
    <lineage>
        <taxon>Bacteria</taxon>
        <taxon>Pseudomonadati</taxon>
        <taxon>Pseudomonadota</taxon>
        <taxon>Alphaproteobacteria</taxon>
        <taxon>Maricaulales</taxon>
        <taxon>Robiginitomaculaceae</taxon>
        <taxon>Algimonas</taxon>
    </lineage>
</organism>
<dbReference type="PANTHER" id="PTHR43480:SF1">
    <property type="entry name" value="ACYL-[ACYL-CARRIER-PROTEIN]--UDP-N-ACETYLGLUCOSAMINE O-ACYLTRANSFERASE, MITOCHONDRIAL-RELATED"/>
    <property type="match status" value="1"/>
</dbReference>
<dbReference type="SUPFAM" id="SSF51161">
    <property type="entry name" value="Trimeric LpxA-like enzymes"/>
    <property type="match status" value="1"/>
</dbReference>
<keyword evidence="6" id="KW-0443">Lipid metabolism</keyword>
<dbReference type="Pfam" id="PF13720">
    <property type="entry name" value="Acetyltransf_11"/>
    <property type="match status" value="1"/>
</dbReference>
<dbReference type="NCBIfam" id="TIGR01852">
    <property type="entry name" value="lipid_A_lpxA"/>
    <property type="match status" value="1"/>
</dbReference>
<dbReference type="PIRSF" id="PIRSF000456">
    <property type="entry name" value="UDP-GlcNAc_acltr"/>
    <property type="match status" value="1"/>
</dbReference>
<proteinExistence type="predicted"/>
<comment type="caution">
    <text evidence="9">The sequence shown here is derived from an EMBL/GenBank/DDBJ whole genome shotgun (WGS) entry which is preliminary data.</text>
</comment>
<evidence type="ECO:0000256" key="4">
    <source>
        <dbReference type="ARBA" id="ARBA00022679"/>
    </source>
</evidence>
<keyword evidence="10" id="KW-1185">Reference proteome</keyword>
<evidence type="ECO:0000256" key="2">
    <source>
        <dbReference type="ARBA" id="ARBA00022516"/>
    </source>
</evidence>
<dbReference type="InterPro" id="IPR029098">
    <property type="entry name" value="Acetyltransf_C"/>
</dbReference>
<keyword evidence="2" id="KW-0444">Lipid biosynthesis</keyword>
<evidence type="ECO:0000256" key="1">
    <source>
        <dbReference type="ARBA" id="ARBA00022490"/>
    </source>
</evidence>